<dbReference type="AlphaFoldDB" id="A0A2N9JEP2"/>
<dbReference type="KEGG" id="mgg:MPLG2_1541"/>
<reference evidence="2 3" key="1">
    <citation type="submission" date="2018-02" db="EMBL/GenBank/DDBJ databases">
        <authorList>
            <person name="Cohen D.B."/>
            <person name="Kent A.D."/>
        </authorList>
    </citation>
    <scope>NUCLEOTIDE SEQUENCE [LARGE SCALE GENOMIC DNA]</scope>
    <source>
        <strain evidence="2">1</strain>
    </source>
</reference>
<name>A0A2N9JEP2_9ACTN</name>
<evidence type="ECO:0000256" key="1">
    <source>
        <dbReference type="SAM" id="MobiDB-lite"/>
    </source>
</evidence>
<evidence type="ECO:0000313" key="2">
    <source>
        <dbReference type="EMBL" id="SPD86577.1"/>
    </source>
</evidence>
<dbReference type="Proteomes" id="UP000238164">
    <property type="component" value="Chromosome 1"/>
</dbReference>
<feature type="region of interest" description="Disordered" evidence="1">
    <location>
        <begin position="1"/>
        <end position="35"/>
    </location>
</feature>
<gene>
    <name evidence="2" type="ORF">MPLG2_1541</name>
</gene>
<dbReference type="EMBL" id="LT985188">
    <property type="protein sequence ID" value="SPD86577.1"/>
    <property type="molecule type" value="Genomic_DNA"/>
</dbReference>
<keyword evidence="3" id="KW-1185">Reference proteome</keyword>
<evidence type="ECO:0000313" key="3">
    <source>
        <dbReference type="Proteomes" id="UP000238164"/>
    </source>
</evidence>
<sequence length="70" mass="7643">MRRNRDSGASRAGLRHHRTHTPSVDLPAEKDPRVPVMKNTGRARAAICLDALDGPRHDRTVPTPARGPGD</sequence>
<organism evidence="2 3">
    <name type="scientific">Micropruina glycogenica</name>
    <dbReference type="NCBI Taxonomy" id="75385"/>
    <lineage>
        <taxon>Bacteria</taxon>
        <taxon>Bacillati</taxon>
        <taxon>Actinomycetota</taxon>
        <taxon>Actinomycetes</taxon>
        <taxon>Propionibacteriales</taxon>
        <taxon>Nocardioidaceae</taxon>
        <taxon>Micropruina</taxon>
    </lineage>
</organism>
<proteinExistence type="predicted"/>
<feature type="region of interest" description="Disordered" evidence="1">
    <location>
        <begin position="50"/>
        <end position="70"/>
    </location>
</feature>
<protein>
    <submittedName>
        <fullName evidence="2">Uncharacterized protein</fullName>
    </submittedName>
</protein>
<accession>A0A2N9JEP2</accession>